<dbReference type="Pfam" id="PF13411">
    <property type="entry name" value="MerR_1"/>
    <property type="match status" value="1"/>
</dbReference>
<feature type="domain" description="B12-binding" evidence="5">
    <location>
        <begin position="174"/>
        <end position="302"/>
    </location>
</feature>
<keyword evidence="2" id="KW-0238">DNA-binding</keyword>
<evidence type="ECO:0000256" key="1">
    <source>
        <dbReference type="ARBA" id="ARBA00023015"/>
    </source>
</evidence>
<dbReference type="Gene3D" id="1.10.1660.10">
    <property type="match status" value="1"/>
</dbReference>
<sequence length="302" mass="35218">MYGIKKVAELTGIGPITLRAWENRYEVIKPERTEGGTRIYTEENIEDLLWVIKEREAKKISVKEAMRLLKEKKQNLFPDIDALDHEQFHEDVTIIFNALKEYNTDRATTHIDQLLRNFDYELIFHYIFVPILHNVGNYWKQGTLHVAQEHFISHYLLRIINEYFHKIKLESQTASKVVALCPPEELHNIGLLLFSLFLKRRGLNVLFVGENTPNDSLIQIINENEAKLVCLSITMTKHAVHLENVIHDIQRQCPHSPHFVIGGNAIKSLPSSIEQYKMIGGLKEWATWFNHITEKLEESKKE</sequence>
<dbReference type="Gene3D" id="3.40.50.280">
    <property type="entry name" value="Cobalamin-binding domain"/>
    <property type="match status" value="1"/>
</dbReference>
<dbReference type="EMBL" id="BAVS01000013">
    <property type="protein sequence ID" value="GAE93456.1"/>
    <property type="molecule type" value="Genomic_DNA"/>
</dbReference>
<organism evidence="6 7">
    <name type="scientific">Gracilibacillus boraciitolerans JCM 21714</name>
    <dbReference type="NCBI Taxonomy" id="1298598"/>
    <lineage>
        <taxon>Bacteria</taxon>
        <taxon>Bacillati</taxon>
        <taxon>Bacillota</taxon>
        <taxon>Bacilli</taxon>
        <taxon>Bacillales</taxon>
        <taxon>Bacillaceae</taxon>
        <taxon>Gracilibacillus</taxon>
    </lineage>
</organism>
<dbReference type="Pfam" id="PF02607">
    <property type="entry name" value="B12-binding_2"/>
    <property type="match status" value="1"/>
</dbReference>
<dbReference type="Gene3D" id="1.10.1240.10">
    <property type="entry name" value="Methionine synthase domain"/>
    <property type="match status" value="1"/>
</dbReference>
<evidence type="ECO:0000256" key="3">
    <source>
        <dbReference type="ARBA" id="ARBA00023163"/>
    </source>
</evidence>
<dbReference type="GO" id="GO:0003677">
    <property type="term" value="F:DNA binding"/>
    <property type="evidence" value="ECO:0007669"/>
    <property type="project" value="UniProtKB-KW"/>
</dbReference>
<dbReference type="InterPro" id="IPR006158">
    <property type="entry name" value="Cobalamin-bd"/>
</dbReference>
<dbReference type="GO" id="GO:0046872">
    <property type="term" value="F:metal ion binding"/>
    <property type="evidence" value="ECO:0007669"/>
    <property type="project" value="InterPro"/>
</dbReference>
<dbReference type="InterPro" id="IPR003759">
    <property type="entry name" value="Cbl-bd_cap"/>
</dbReference>
<dbReference type="GO" id="GO:0003700">
    <property type="term" value="F:DNA-binding transcription factor activity"/>
    <property type="evidence" value="ECO:0007669"/>
    <property type="project" value="InterPro"/>
</dbReference>
<dbReference type="GO" id="GO:0031419">
    <property type="term" value="F:cobalamin binding"/>
    <property type="evidence" value="ECO:0007669"/>
    <property type="project" value="InterPro"/>
</dbReference>
<feature type="domain" description="HTH merR-type" evidence="4">
    <location>
        <begin position="1"/>
        <end position="71"/>
    </location>
</feature>
<dbReference type="InterPro" id="IPR036594">
    <property type="entry name" value="Meth_synthase_dom"/>
</dbReference>
<evidence type="ECO:0000256" key="2">
    <source>
        <dbReference type="ARBA" id="ARBA00023125"/>
    </source>
</evidence>
<accession>W4VJZ2</accession>
<reference evidence="6 7" key="1">
    <citation type="journal article" date="2014" name="Genome Announc.">
        <title>Draft Genome Sequence of the Boron-Tolerant and Moderately Halotolerant Bacterium Gracilibacillus boraciitolerans JCM 21714T.</title>
        <authorList>
            <person name="Ahmed I."/>
            <person name="Oshima K."/>
            <person name="Suda W."/>
            <person name="Kitamura K."/>
            <person name="Iida T."/>
            <person name="Ohmori Y."/>
            <person name="Fujiwara T."/>
            <person name="Hattori M."/>
            <person name="Ohkuma M."/>
        </authorList>
    </citation>
    <scope>NUCLEOTIDE SEQUENCE [LARGE SCALE GENOMIC DNA]</scope>
    <source>
        <strain evidence="6 7">JCM 21714</strain>
    </source>
</reference>
<keyword evidence="7" id="KW-1185">Reference proteome</keyword>
<dbReference type="PROSITE" id="PS51332">
    <property type="entry name" value="B12_BINDING"/>
    <property type="match status" value="1"/>
</dbReference>
<name>W4VJZ2_9BACI</name>
<proteinExistence type="predicted"/>
<dbReference type="OrthoDB" id="9800334at2"/>
<dbReference type="STRING" id="1298598.JCM21714_2541"/>
<dbReference type="InterPro" id="IPR009061">
    <property type="entry name" value="DNA-bd_dom_put_sf"/>
</dbReference>
<dbReference type="SUPFAM" id="SSF52242">
    <property type="entry name" value="Cobalamin (vitamin B12)-binding domain"/>
    <property type="match status" value="1"/>
</dbReference>
<dbReference type="InterPro" id="IPR047057">
    <property type="entry name" value="MerR_fam"/>
</dbReference>
<dbReference type="CDD" id="cd02065">
    <property type="entry name" value="B12-binding_like"/>
    <property type="match status" value="1"/>
</dbReference>
<evidence type="ECO:0000259" key="5">
    <source>
        <dbReference type="PROSITE" id="PS51332"/>
    </source>
</evidence>
<evidence type="ECO:0000313" key="6">
    <source>
        <dbReference type="EMBL" id="GAE93456.1"/>
    </source>
</evidence>
<dbReference type="eggNOG" id="COG5012">
    <property type="taxonomic scope" value="Bacteria"/>
</dbReference>
<dbReference type="AlphaFoldDB" id="W4VJZ2"/>
<gene>
    <name evidence="6" type="ORF">JCM21714_2541</name>
</gene>
<dbReference type="Proteomes" id="UP000019102">
    <property type="component" value="Unassembled WGS sequence"/>
</dbReference>
<keyword evidence="3" id="KW-0804">Transcription</keyword>
<evidence type="ECO:0000259" key="4">
    <source>
        <dbReference type="PROSITE" id="PS50937"/>
    </source>
</evidence>
<dbReference type="RefSeq" id="WP_035723734.1">
    <property type="nucleotide sequence ID" value="NZ_BAVS01000013.1"/>
</dbReference>
<evidence type="ECO:0000313" key="7">
    <source>
        <dbReference type="Proteomes" id="UP000019102"/>
    </source>
</evidence>
<comment type="caution">
    <text evidence="6">The sequence shown here is derived from an EMBL/GenBank/DDBJ whole genome shotgun (WGS) entry which is preliminary data.</text>
</comment>
<dbReference type="PROSITE" id="PS50937">
    <property type="entry name" value="HTH_MERR_2"/>
    <property type="match status" value="1"/>
</dbReference>
<dbReference type="InterPro" id="IPR036724">
    <property type="entry name" value="Cobalamin-bd_sf"/>
</dbReference>
<protein>
    <submittedName>
        <fullName evidence="6">Transcriptional regulator</fullName>
    </submittedName>
</protein>
<keyword evidence="1" id="KW-0805">Transcription regulation</keyword>
<dbReference type="SUPFAM" id="SSF46955">
    <property type="entry name" value="Putative DNA-binding domain"/>
    <property type="match status" value="1"/>
</dbReference>
<dbReference type="PANTHER" id="PTHR30204">
    <property type="entry name" value="REDOX-CYCLING DRUG-SENSING TRANSCRIPTIONAL ACTIVATOR SOXR"/>
    <property type="match status" value="1"/>
</dbReference>
<dbReference type="Pfam" id="PF02310">
    <property type="entry name" value="B12-binding"/>
    <property type="match status" value="1"/>
</dbReference>
<dbReference type="PANTHER" id="PTHR30204:SF67">
    <property type="entry name" value="HTH-TYPE TRANSCRIPTIONAL REGULATOR MLRA-RELATED"/>
    <property type="match status" value="1"/>
</dbReference>
<dbReference type="SMART" id="SM00422">
    <property type="entry name" value="HTH_MERR"/>
    <property type="match status" value="1"/>
</dbReference>
<dbReference type="InterPro" id="IPR000551">
    <property type="entry name" value="MerR-type_HTH_dom"/>
</dbReference>